<evidence type="ECO:0000313" key="2">
    <source>
        <dbReference type="Proteomes" id="UP000054937"/>
    </source>
</evidence>
<organism evidence="1 2">
    <name type="scientific">Pseudocohnilembus persalinus</name>
    <name type="common">Ciliate</name>
    <dbReference type="NCBI Taxonomy" id="266149"/>
    <lineage>
        <taxon>Eukaryota</taxon>
        <taxon>Sar</taxon>
        <taxon>Alveolata</taxon>
        <taxon>Ciliophora</taxon>
        <taxon>Intramacronucleata</taxon>
        <taxon>Oligohymenophorea</taxon>
        <taxon>Scuticociliatia</taxon>
        <taxon>Philasterida</taxon>
        <taxon>Pseudocohnilembidae</taxon>
        <taxon>Pseudocohnilembus</taxon>
    </lineage>
</organism>
<dbReference type="Proteomes" id="UP000054937">
    <property type="component" value="Unassembled WGS sequence"/>
</dbReference>
<reference evidence="1 2" key="1">
    <citation type="journal article" date="2015" name="Sci. Rep.">
        <title>Genome of the facultative scuticociliatosis pathogen Pseudocohnilembus persalinus provides insight into its virulence through horizontal gene transfer.</title>
        <authorList>
            <person name="Xiong J."/>
            <person name="Wang G."/>
            <person name="Cheng J."/>
            <person name="Tian M."/>
            <person name="Pan X."/>
            <person name="Warren A."/>
            <person name="Jiang C."/>
            <person name="Yuan D."/>
            <person name="Miao W."/>
        </authorList>
    </citation>
    <scope>NUCLEOTIDE SEQUENCE [LARGE SCALE GENOMIC DNA]</scope>
    <source>
        <strain evidence="1">36N120E</strain>
    </source>
</reference>
<dbReference type="AlphaFoldDB" id="A0A0V0QLM6"/>
<sequence length="189" mass="22279">MVLKRFVLSSSHQMLKNQEIINQVSFQQREQQISAFLKLFRYIKHLRRNHMKFKVDDSTIIKKFINSQLDNLFSKNKQFKQSDIQQLAQKLGAYLGLQNSIKILSSEVKLDPGEICSDLFFQIFGQKQLVSLEEFKFTIFSNIMPKLIEKNEQQIILDLVNLLPKNENNQFSLFQISCLIRDMVEGYPR</sequence>
<dbReference type="InParanoid" id="A0A0V0QLM6"/>
<name>A0A0V0QLM6_PSEPJ</name>
<comment type="caution">
    <text evidence="1">The sequence shown here is derived from an EMBL/GenBank/DDBJ whole genome shotgun (WGS) entry which is preliminary data.</text>
</comment>
<evidence type="ECO:0000313" key="1">
    <source>
        <dbReference type="EMBL" id="KRX03215.1"/>
    </source>
</evidence>
<dbReference type="EMBL" id="LDAU01000142">
    <property type="protein sequence ID" value="KRX03215.1"/>
    <property type="molecule type" value="Genomic_DNA"/>
</dbReference>
<keyword evidence="2" id="KW-1185">Reference proteome</keyword>
<proteinExistence type="predicted"/>
<protein>
    <submittedName>
        <fullName evidence="1">Uncharacterized protein</fullName>
    </submittedName>
</protein>
<gene>
    <name evidence="1" type="ORF">PPERSA_07043</name>
</gene>
<accession>A0A0V0QLM6</accession>